<gene>
    <name evidence="2" type="ORF">CH364_02290</name>
</gene>
<keyword evidence="3" id="KW-1185">Reference proteome</keyword>
<name>A0A2N0ALG3_9LEPT</name>
<evidence type="ECO:0000313" key="3">
    <source>
        <dbReference type="Proteomes" id="UP000232145"/>
    </source>
</evidence>
<sequence length="105" mass="11185">MKLKIASIAIFSLVALVNCSSGYQTGGFAVFQNYTLNKDVSTGTDLGTKTGKACVSNIMGWMTTGEGGIKEASAKVDMKKVKAVDYQITGFLGFWTRVCTIARGD</sequence>
<dbReference type="RefSeq" id="WP_100742004.1">
    <property type="nucleotide sequence ID" value="NZ_NPDW01000001.1"/>
</dbReference>
<feature type="signal peptide" evidence="1">
    <location>
        <begin position="1"/>
        <end position="21"/>
    </location>
</feature>
<dbReference type="AlphaFoldDB" id="A0A2N0ALG3"/>
<proteinExistence type="predicted"/>
<dbReference type="Proteomes" id="UP000232145">
    <property type="component" value="Unassembled WGS sequence"/>
</dbReference>
<dbReference type="Pfam" id="PF13146">
    <property type="entry name" value="TRL"/>
    <property type="match status" value="1"/>
</dbReference>
<feature type="chain" id="PRO_5014644325" description="TRL-like family protein" evidence="1">
    <location>
        <begin position="22"/>
        <end position="105"/>
    </location>
</feature>
<evidence type="ECO:0008006" key="4">
    <source>
        <dbReference type="Google" id="ProtNLM"/>
    </source>
</evidence>
<accession>A0A2N0ALG3</accession>
<protein>
    <recommendedName>
        <fullName evidence="4">TRL-like family protein</fullName>
    </recommendedName>
</protein>
<evidence type="ECO:0000313" key="2">
    <source>
        <dbReference type="EMBL" id="PJZ85120.1"/>
    </source>
</evidence>
<comment type="caution">
    <text evidence="2">The sequence shown here is derived from an EMBL/GenBank/DDBJ whole genome shotgun (WGS) entry which is preliminary data.</text>
</comment>
<dbReference type="EMBL" id="NPDX01000001">
    <property type="protein sequence ID" value="PJZ85120.1"/>
    <property type="molecule type" value="Genomic_DNA"/>
</dbReference>
<dbReference type="OrthoDB" id="6078409at2"/>
<organism evidence="2 3">
    <name type="scientific">Leptospira harrisiae</name>
    <dbReference type="NCBI Taxonomy" id="2023189"/>
    <lineage>
        <taxon>Bacteria</taxon>
        <taxon>Pseudomonadati</taxon>
        <taxon>Spirochaetota</taxon>
        <taxon>Spirochaetia</taxon>
        <taxon>Leptospirales</taxon>
        <taxon>Leptospiraceae</taxon>
        <taxon>Leptospira</taxon>
    </lineage>
</organism>
<evidence type="ECO:0000256" key="1">
    <source>
        <dbReference type="SAM" id="SignalP"/>
    </source>
</evidence>
<keyword evidence="1" id="KW-0732">Signal</keyword>
<reference evidence="2 3" key="1">
    <citation type="submission" date="2017-07" db="EMBL/GenBank/DDBJ databases">
        <title>Leptospira spp. isolated from tropical soils.</title>
        <authorList>
            <person name="Thibeaux R."/>
            <person name="Iraola G."/>
            <person name="Ferres I."/>
            <person name="Bierque E."/>
            <person name="Girault D."/>
            <person name="Soupe-Gilbert M.-E."/>
            <person name="Picardeau M."/>
            <person name="Goarant C."/>
        </authorList>
    </citation>
    <scope>NUCLEOTIDE SEQUENCE [LARGE SCALE GENOMIC DNA]</scope>
    <source>
        <strain evidence="2 3">FH2-B-A1</strain>
    </source>
</reference>
<dbReference type="InterPro" id="IPR025113">
    <property type="entry name" value="TRL-like"/>
</dbReference>